<name>A0A0S7BJX3_9CHLR</name>
<dbReference type="AlphaFoldDB" id="A0A0S7BJX3"/>
<dbReference type="Proteomes" id="UP000055060">
    <property type="component" value="Unassembled WGS sequence"/>
</dbReference>
<protein>
    <submittedName>
        <fullName evidence="8">Bacterial cellulose synthase subunit</fullName>
    </submittedName>
</protein>
<evidence type="ECO:0000256" key="7">
    <source>
        <dbReference type="SAM" id="SignalP"/>
    </source>
</evidence>
<feature type="signal peptide" evidence="7">
    <location>
        <begin position="1"/>
        <end position="25"/>
    </location>
</feature>
<dbReference type="RefSeq" id="WP_075073751.1">
    <property type="nucleotide sequence ID" value="NZ_DF967972.1"/>
</dbReference>
<dbReference type="OrthoDB" id="138829at2"/>
<evidence type="ECO:0000313" key="9">
    <source>
        <dbReference type="Proteomes" id="UP000055060"/>
    </source>
</evidence>
<keyword evidence="5 6" id="KW-0472">Membrane</keyword>
<keyword evidence="9" id="KW-1185">Reference proteome</keyword>
<keyword evidence="7" id="KW-0732">Signal</keyword>
<dbReference type="Pfam" id="PF03170">
    <property type="entry name" value="BcsB"/>
    <property type="match status" value="1"/>
</dbReference>
<dbReference type="Gene3D" id="2.60.120.260">
    <property type="entry name" value="Galactose-binding domain-like"/>
    <property type="match status" value="2"/>
</dbReference>
<dbReference type="GO" id="GO:0006011">
    <property type="term" value="P:UDP-alpha-D-glucose metabolic process"/>
    <property type="evidence" value="ECO:0007669"/>
    <property type="project" value="InterPro"/>
</dbReference>
<dbReference type="InterPro" id="IPR018513">
    <property type="entry name" value="Cell_synthase_bac"/>
</dbReference>
<dbReference type="EMBL" id="DF967972">
    <property type="protein sequence ID" value="GAP14498.1"/>
    <property type="molecule type" value="Genomic_DNA"/>
</dbReference>
<feature type="chain" id="PRO_5006633001" evidence="7">
    <location>
        <begin position="26"/>
        <end position="761"/>
    </location>
</feature>
<dbReference type="GO" id="GO:0005886">
    <property type="term" value="C:plasma membrane"/>
    <property type="evidence" value="ECO:0007669"/>
    <property type="project" value="UniProtKB-SubCell"/>
</dbReference>
<organism evidence="8">
    <name type="scientific">Longilinea arvoryzae</name>
    <dbReference type="NCBI Taxonomy" id="360412"/>
    <lineage>
        <taxon>Bacteria</taxon>
        <taxon>Bacillati</taxon>
        <taxon>Chloroflexota</taxon>
        <taxon>Anaerolineae</taxon>
        <taxon>Anaerolineales</taxon>
        <taxon>Anaerolineaceae</taxon>
        <taxon>Longilinea</taxon>
    </lineage>
</organism>
<sequence>MKKLSFLFILMLVISLLCTPANVFAQTGVQPTATPSAETQTAVQNENTYAFRDLGYSDQILNGPYDYIRYRFSLPNTWALTGATSVQLKIKNVMTSTTLSDTALATATGATLDISFNSKWVTTLVLDWVGERSVTVPIPAEVLSSPTGQYSLSIYLDAGIDCEFEHQTTVVISADSTIDLRHTIVDQAIDLTQFPRPLYQPNRLVVKTNSLSTPGVTPAVLVTPDKPSVGELQAALTISAGLAHLTGGMLPVSVVPVSALTEAQRANSHLVFVGKGSGFATLSGIALPAAFNGAKFNAPGAQPEDGVIQAVVSPWNAMNVLMVISSETDAGLIKAAQALSTGTLQTGNRSDLAVVSQITPDQGAEAVPVDRTLAELGYASIQMGGMKYNPVDYMDISFYVPAGQTIDGEAYVDVVFTNSSLLNMDQSGLSVLLNGHTIGGIGYTKESSEKVTTQRVVIPGFLLLPGTNLLTIEANNHPLTYCSDLMYQNAWTTVFDQTLIHLPLTPATAQIVEYATLANLTSTFTTSPNLDTLAFVVAPDSSAAVDAAAKIAYQLGAHMNGDMVEFNAAYADQIDADYRQDRDLVLVGKASQIPLLAELADQLPASFADGSNVAQESIFRVVYRLPEDTSIGYLELTASPWGKGRNILAVLGSTDAGLLDSSGAVSVSELSSKLGGDFAVVRGEQILTSDTRLGVGTGNLSGTLIPETPAQTQVPDAASTLPATTVPLASQTGWILPVVGILSGVILVIIVIALATSKRNR</sequence>
<evidence type="ECO:0000256" key="3">
    <source>
        <dbReference type="ARBA" id="ARBA00022692"/>
    </source>
</evidence>
<dbReference type="PANTHER" id="PTHR39083:SF1">
    <property type="entry name" value="CYCLIC DI-GMP-BINDING PROTEIN"/>
    <property type="match status" value="1"/>
</dbReference>
<proteinExistence type="predicted"/>
<dbReference type="PANTHER" id="PTHR39083">
    <property type="entry name" value="CYCLIC DI-GMP-BINDING PROTEIN"/>
    <property type="match status" value="1"/>
</dbReference>
<keyword evidence="2" id="KW-1003">Cell membrane</keyword>
<dbReference type="STRING" id="360412.LARV_02269"/>
<reference evidence="8" key="1">
    <citation type="submission" date="2015-07" db="EMBL/GenBank/DDBJ databases">
        <title>Draft Genome Sequences of Anaerolinea thermolimosa IMO-1, Bellilinea caldifistulae GOMI-1, Leptolinea tardivitalis YMTK-2, Levilinea saccharolytica KIBI-1,Longilinea arvoryzae KOME-1, Previously Described as Members of the Anaerolineaceae (Chloroflexi).</title>
        <authorList>
            <person name="Sekiguchi Y."/>
            <person name="Ohashi A."/>
            <person name="Matsuura N."/>
            <person name="Tourlousse M.D."/>
        </authorList>
    </citation>
    <scope>NUCLEOTIDE SEQUENCE [LARGE SCALE GENOMIC DNA]</scope>
    <source>
        <strain evidence="8">KOME-1</strain>
    </source>
</reference>
<keyword evidence="3 6" id="KW-0812">Transmembrane</keyword>
<evidence type="ECO:0000256" key="4">
    <source>
        <dbReference type="ARBA" id="ARBA00022989"/>
    </source>
</evidence>
<feature type="transmembrane region" description="Helical" evidence="6">
    <location>
        <begin position="734"/>
        <end position="755"/>
    </location>
</feature>
<accession>A0A0S7BJX3</accession>
<evidence type="ECO:0000256" key="5">
    <source>
        <dbReference type="ARBA" id="ARBA00023136"/>
    </source>
</evidence>
<comment type="subcellular location">
    <subcellularLocation>
        <location evidence="1">Cell membrane</location>
        <topology evidence="1">Single-pass membrane protein</topology>
    </subcellularLocation>
</comment>
<evidence type="ECO:0000256" key="1">
    <source>
        <dbReference type="ARBA" id="ARBA00004162"/>
    </source>
</evidence>
<keyword evidence="4 6" id="KW-1133">Transmembrane helix</keyword>
<gene>
    <name evidence="8" type="ORF">LARV_02269</name>
</gene>
<evidence type="ECO:0000256" key="6">
    <source>
        <dbReference type="SAM" id="Phobius"/>
    </source>
</evidence>
<evidence type="ECO:0000256" key="2">
    <source>
        <dbReference type="ARBA" id="ARBA00022475"/>
    </source>
</evidence>
<evidence type="ECO:0000313" key="8">
    <source>
        <dbReference type="EMBL" id="GAP14498.1"/>
    </source>
</evidence>